<dbReference type="PANTHER" id="PTHR48475:SF1">
    <property type="entry name" value="RNASE H TYPE-1 DOMAIN-CONTAINING PROTEIN"/>
    <property type="match status" value="1"/>
</dbReference>
<dbReference type="InterPro" id="IPR002156">
    <property type="entry name" value="RNaseH_domain"/>
</dbReference>
<dbReference type="InterPro" id="IPR041577">
    <property type="entry name" value="RT_RNaseH_2"/>
</dbReference>
<evidence type="ECO:0000259" key="3">
    <source>
        <dbReference type="Pfam" id="PF13456"/>
    </source>
</evidence>
<evidence type="ECO:0000313" key="6">
    <source>
        <dbReference type="Proteomes" id="UP000327157"/>
    </source>
</evidence>
<reference evidence="5 6" key="1">
    <citation type="submission" date="2019-09" db="EMBL/GenBank/DDBJ databases">
        <authorList>
            <person name="Ou C."/>
        </authorList>
    </citation>
    <scope>NUCLEOTIDE SEQUENCE [LARGE SCALE GENOMIC DNA]</scope>
    <source>
        <strain evidence="5">S2</strain>
        <tissue evidence="5">Leaf</tissue>
    </source>
</reference>
<feature type="region of interest" description="Disordered" evidence="1">
    <location>
        <begin position="478"/>
        <end position="502"/>
    </location>
</feature>
<feature type="domain" description="Retrotransposon gag" evidence="2">
    <location>
        <begin position="158"/>
        <end position="248"/>
    </location>
</feature>
<dbReference type="InterPro" id="IPR012337">
    <property type="entry name" value="RNaseH-like_sf"/>
</dbReference>
<dbReference type="EMBL" id="SMOL01000120">
    <property type="protein sequence ID" value="KAB2632697.1"/>
    <property type="molecule type" value="Genomic_DNA"/>
</dbReference>
<reference evidence="5 6" key="3">
    <citation type="submission" date="2019-11" db="EMBL/GenBank/DDBJ databases">
        <title>A de novo genome assembly of a pear dwarfing rootstock.</title>
        <authorList>
            <person name="Wang F."/>
            <person name="Wang J."/>
            <person name="Li S."/>
            <person name="Zhang Y."/>
            <person name="Fang M."/>
            <person name="Ma L."/>
            <person name="Zhao Y."/>
            <person name="Jiang S."/>
        </authorList>
    </citation>
    <scope>NUCLEOTIDE SEQUENCE [LARGE SCALE GENOMIC DNA]</scope>
    <source>
        <strain evidence="5">S2</strain>
        <tissue evidence="5">Leaf</tissue>
    </source>
</reference>
<proteinExistence type="predicted"/>
<dbReference type="Gene3D" id="3.10.10.10">
    <property type="entry name" value="HIV Type 1 Reverse Transcriptase, subunit A, domain 1"/>
    <property type="match status" value="1"/>
</dbReference>
<keyword evidence="6" id="KW-1185">Reference proteome</keyword>
<feature type="domain" description="Reverse transcriptase/retrotransposon-derived protein RNase H-like" evidence="4">
    <location>
        <begin position="1406"/>
        <end position="1499"/>
    </location>
</feature>
<evidence type="ECO:0000313" key="5">
    <source>
        <dbReference type="EMBL" id="KAB2632697.1"/>
    </source>
</evidence>
<protein>
    <submittedName>
        <fullName evidence="5">Uncharacterized protein</fullName>
    </submittedName>
</protein>
<evidence type="ECO:0000259" key="4">
    <source>
        <dbReference type="Pfam" id="PF17919"/>
    </source>
</evidence>
<dbReference type="InterPro" id="IPR021109">
    <property type="entry name" value="Peptidase_aspartic_dom_sf"/>
</dbReference>
<feature type="domain" description="RNase H type-1" evidence="3">
    <location>
        <begin position="1584"/>
        <end position="1701"/>
    </location>
</feature>
<dbReference type="CDD" id="cd09279">
    <property type="entry name" value="RNase_HI_like"/>
    <property type="match status" value="1"/>
</dbReference>
<dbReference type="InterPro" id="IPR043502">
    <property type="entry name" value="DNA/RNA_pol_sf"/>
</dbReference>
<accession>A0A5N5I0Q4</accession>
<dbReference type="Pfam" id="PF13456">
    <property type="entry name" value="RVT_3"/>
    <property type="match status" value="1"/>
</dbReference>
<dbReference type="GO" id="GO:0004523">
    <property type="term" value="F:RNA-DNA hybrid ribonuclease activity"/>
    <property type="evidence" value="ECO:0007669"/>
    <property type="project" value="InterPro"/>
</dbReference>
<dbReference type="Pfam" id="PF17919">
    <property type="entry name" value="RT_RNaseH_2"/>
    <property type="match status" value="1"/>
</dbReference>
<comment type="caution">
    <text evidence="5">The sequence shown here is derived from an EMBL/GenBank/DDBJ whole genome shotgun (WGS) entry which is preliminary data.</text>
</comment>
<dbReference type="InterPro" id="IPR036397">
    <property type="entry name" value="RNaseH_sf"/>
</dbReference>
<dbReference type="PANTHER" id="PTHR48475">
    <property type="entry name" value="RIBONUCLEASE H"/>
    <property type="match status" value="1"/>
</dbReference>
<feature type="compositionally biased region" description="Basic and acidic residues" evidence="1">
    <location>
        <begin position="588"/>
        <end position="604"/>
    </location>
</feature>
<dbReference type="OrthoDB" id="1739094at2759"/>
<feature type="region of interest" description="Disordered" evidence="1">
    <location>
        <begin position="575"/>
        <end position="604"/>
    </location>
</feature>
<name>A0A5N5I0Q4_9ROSA</name>
<dbReference type="SUPFAM" id="SSF56672">
    <property type="entry name" value="DNA/RNA polymerases"/>
    <property type="match status" value="1"/>
</dbReference>
<dbReference type="SUPFAM" id="SSF53098">
    <property type="entry name" value="Ribonuclease H-like"/>
    <property type="match status" value="1"/>
</dbReference>
<dbReference type="GO" id="GO:0003676">
    <property type="term" value="F:nucleic acid binding"/>
    <property type="evidence" value="ECO:0007669"/>
    <property type="project" value="InterPro"/>
</dbReference>
<dbReference type="Gene3D" id="2.40.70.10">
    <property type="entry name" value="Acid Proteases"/>
    <property type="match status" value="1"/>
</dbReference>
<dbReference type="Proteomes" id="UP000327157">
    <property type="component" value="Chromosome 6"/>
</dbReference>
<sequence>MNDTGPYLSPSPIEGQKVIGLVLALSQKPATSVTRRENEICLGGQPQNAAIPNQTTDGPVGQPRQLSTNVPIPAERGSARPQPVTLERRGPGNRSEGPSQGEEAASVNMTEVQRMIDSALKKGPNLFAGESSLSSLEHVARFTAQCGDVNSDFYKLSLFNFSLTGSAFAWYINLPPNSVQSWEELVEKFHEQFYRPGMEMSVSSLARMAQASDESPMEYLTRFKSARNWCRVPLPEVEFVRIALNGLDVEYKKKFLGANIRDMYELAQHVEQYDYLLREEKISKSPSRGTLYKNPTVSYASAESGDHQCVSVDAAEIVIDKPYVCKALAQVNGKDTKAHSAVEEMNKSSKVYTFDITKADAIFDQLLAAKIIKLRPGHIIPKADELKGKVYCKYHNSNKHATNNCVVFRDTIQSWIEKGKLKFPEKQMAVDVNPFPSTTIGMVDAHIPKNKGKAEYVPVQHIRKGNGRTRLKIDLFSNVPPTEQSGPPACEPTTRSNTDDSHGSKILCDHCKTPVEPEKKTSSTPPKALTAPVTSPKEVGPRRQVFDRLGPQVRSKDQASVRRRLNFDAPFYNEDYYSHNTNSSSSSVDRKTIKPPRTSDQRCERPTPTIMTELAEGKQVAAAGFETTVEDAEKRIKILLRPGETRARLEHFTQEAERKLSPLPPREPFIKVRRNLHPPFLGESLEYMREFHKKYSANDLYGLPKAYIDTSELPFSLDDLQHLRYHFEVFSAVSLFGLTADEEKRIARLDAYLDTRNARIAYEERARITKDQPKSSTVHMVEENSPPTLDLVNTSRIPALTEELKSLIEDVPLADTVASSAEDDDHDPMGPSVLEQMEISMVHVLPAEFQPRTHQSNFLDGDVVAEEATQVDFVANDDDRETRSTDNLKAALAELFPRSPSVNLQHLKPLYVTAHIEGFPISKVFVDCGATVNIMPISVMKALRRSDNELIPSGITMSSFVGDKSQTKGVLPLEVSIAGRQHMTAFFIIDSKTDYNALLGRDWIHQTSCIPSSLYQVLIFWDGKSVTVHPADNQPFETNMIQARYYDDHVGYITLQGLNEDGRPTRISSPMPMIEHTKQEQRQAAVSSTMERLLAHWYAITKQPHSGINLIEFLAEADDGPVLTFDKVRAAPAELEDHRPQVKDPLEEVNVGTADDPRILFISALLPPATKVELHKLLREFKDCFAWSYHEMPGLDRDLVEHELRIRDGCKPFRQPPRRFSTEVQLGIKEELVRLLKAGFIRTARYVEWLANIVPVLKKNGALRICIDFRNLNLATPKDEYTMPISDLLIDAAANHELLSFMDGHAGYNQIFIAEADNNLKMNPAKCAFGVSAGNFLGFLVHHRGIEVDANKARAIISAPPPTTKKQLQSLLGQINFLRRFIANSAGKMKAFSTLLKLKDTDKFVWREEHQSAFTQIKVALSTPPVLVPPCRTKPLKLYISAAAESIGCLLAQDNNVGREQAVFYLSRNLNSPELNYSPVEKLCLALFFAASKLRHYMLPSVTQVIAQTDVIRYMLTRPIVKGRIGKWTLALSEFSLQYVPQKAVKGQALADFLAQHPSPYGFEGGDVDIGLITIRDNHWTMHFDGSSTSTSAGVGIAIQSPNHCRWYFSLKLDFSCTNNQAEYEALIIGLHVLHDLRASRVLVLGDSELVINQLNGIFRCMSCTLAPYHMVATYLAESFERITFEHISRVHNTDADELAQIASGAQLMGGKLGRIAATGLQSYPALINRQTLQRTHVIRTRVMSLPSLLERGDPVEICALLDTPCTGSEGRQPSLVSLEVFLELGSSGRPLLSKVRNLTLKCSLEDKKVVPSPLQEIGEERDALRAQVTTTGEVVETLSNRVKTLASESLEGSERKDFVQLHEDFGLRHGSCWFGRSSGGAGLTGRALE</sequence>
<dbReference type="Gene3D" id="3.30.420.10">
    <property type="entry name" value="Ribonuclease H-like superfamily/Ribonuclease H"/>
    <property type="match status" value="1"/>
</dbReference>
<feature type="region of interest" description="Disordered" evidence="1">
    <location>
        <begin position="514"/>
        <end position="559"/>
    </location>
</feature>
<dbReference type="Pfam" id="PF03732">
    <property type="entry name" value="Retrotrans_gag"/>
    <property type="match status" value="1"/>
</dbReference>
<dbReference type="InterPro" id="IPR043128">
    <property type="entry name" value="Rev_trsase/Diguanyl_cyclase"/>
</dbReference>
<dbReference type="SUPFAM" id="SSF50630">
    <property type="entry name" value="Acid proteases"/>
    <property type="match status" value="1"/>
</dbReference>
<reference evidence="6" key="2">
    <citation type="submission" date="2019-10" db="EMBL/GenBank/DDBJ databases">
        <title>A de novo genome assembly of a pear dwarfing rootstock.</title>
        <authorList>
            <person name="Wang F."/>
            <person name="Wang J."/>
            <person name="Li S."/>
            <person name="Zhang Y."/>
            <person name="Fang M."/>
            <person name="Ma L."/>
            <person name="Zhao Y."/>
            <person name="Jiang S."/>
        </authorList>
    </citation>
    <scope>NUCLEOTIDE SEQUENCE [LARGE SCALE GENOMIC DNA]</scope>
</reference>
<evidence type="ECO:0000256" key="1">
    <source>
        <dbReference type="SAM" id="MobiDB-lite"/>
    </source>
</evidence>
<feature type="region of interest" description="Disordered" evidence="1">
    <location>
        <begin position="44"/>
        <end position="106"/>
    </location>
</feature>
<gene>
    <name evidence="5" type="ORF">D8674_028944</name>
</gene>
<dbReference type="Gene3D" id="3.30.70.270">
    <property type="match status" value="2"/>
</dbReference>
<dbReference type="InterPro" id="IPR005162">
    <property type="entry name" value="Retrotrans_gag_dom"/>
</dbReference>
<dbReference type="CDD" id="cd00303">
    <property type="entry name" value="retropepsin_like"/>
    <property type="match status" value="1"/>
</dbReference>
<feature type="compositionally biased region" description="Polar residues" evidence="1">
    <location>
        <begin position="45"/>
        <end position="57"/>
    </location>
</feature>
<evidence type="ECO:0000259" key="2">
    <source>
        <dbReference type="Pfam" id="PF03732"/>
    </source>
</evidence>
<organism evidence="5 6">
    <name type="scientific">Pyrus ussuriensis x Pyrus communis</name>
    <dbReference type="NCBI Taxonomy" id="2448454"/>
    <lineage>
        <taxon>Eukaryota</taxon>
        <taxon>Viridiplantae</taxon>
        <taxon>Streptophyta</taxon>
        <taxon>Embryophyta</taxon>
        <taxon>Tracheophyta</taxon>
        <taxon>Spermatophyta</taxon>
        <taxon>Magnoliopsida</taxon>
        <taxon>eudicotyledons</taxon>
        <taxon>Gunneridae</taxon>
        <taxon>Pentapetalae</taxon>
        <taxon>rosids</taxon>
        <taxon>fabids</taxon>
        <taxon>Rosales</taxon>
        <taxon>Rosaceae</taxon>
        <taxon>Amygdaloideae</taxon>
        <taxon>Maleae</taxon>
        <taxon>Pyrus</taxon>
    </lineage>
</organism>